<organism evidence="4 5">
    <name type="scientific">Exophiala spinifera</name>
    <dbReference type="NCBI Taxonomy" id="91928"/>
    <lineage>
        <taxon>Eukaryota</taxon>
        <taxon>Fungi</taxon>
        <taxon>Dikarya</taxon>
        <taxon>Ascomycota</taxon>
        <taxon>Pezizomycotina</taxon>
        <taxon>Eurotiomycetes</taxon>
        <taxon>Chaetothyriomycetidae</taxon>
        <taxon>Chaetothyriales</taxon>
        <taxon>Herpotrichiellaceae</taxon>
        <taxon>Exophiala</taxon>
    </lineage>
</organism>
<dbReference type="AlphaFoldDB" id="A0A0D2B4Z1"/>
<feature type="compositionally biased region" description="Polar residues" evidence="1">
    <location>
        <begin position="83"/>
        <end position="92"/>
    </location>
</feature>
<gene>
    <name evidence="4" type="ORF">PV08_08956</name>
</gene>
<dbReference type="Pfam" id="PF23217">
    <property type="entry name" value="DUF7066"/>
    <property type="match status" value="1"/>
</dbReference>
<feature type="compositionally biased region" description="Polar residues" evidence="1">
    <location>
        <begin position="191"/>
        <end position="202"/>
    </location>
</feature>
<feature type="domain" description="DUF7066" evidence="3">
    <location>
        <begin position="236"/>
        <end position="288"/>
    </location>
</feature>
<evidence type="ECO:0000256" key="2">
    <source>
        <dbReference type="SAM" id="SignalP"/>
    </source>
</evidence>
<feature type="signal peptide" evidence="2">
    <location>
        <begin position="1"/>
        <end position="23"/>
    </location>
</feature>
<feature type="chain" id="PRO_5002238901" description="DUF7066 domain-containing protein" evidence="2">
    <location>
        <begin position="24"/>
        <end position="722"/>
    </location>
</feature>
<dbReference type="GeneID" id="27336039"/>
<protein>
    <recommendedName>
        <fullName evidence="3">DUF7066 domain-containing protein</fullName>
    </recommendedName>
</protein>
<dbReference type="EMBL" id="KN847497">
    <property type="protein sequence ID" value="KIW13765.1"/>
    <property type="molecule type" value="Genomic_DNA"/>
</dbReference>
<accession>A0A0D2B4Z1</accession>
<reference evidence="4 5" key="1">
    <citation type="submission" date="2015-01" db="EMBL/GenBank/DDBJ databases">
        <title>The Genome Sequence of Exophiala spinifera CBS89968.</title>
        <authorList>
            <consortium name="The Broad Institute Genomics Platform"/>
            <person name="Cuomo C."/>
            <person name="de Hoog S."/>
            <person name="Gorbushina A."/>
            <person name="Stielow B."/>
            <person name="Teixiera M."/>
            <person name="Abouelleil A."/>
            <person name="Chapman S.B."/>
            <person name="Priest M."/>
            <person name="Young S.K."/>
            <person name="Wortman J."/>
            <person name="Nusbaum C."/>
            <person name="Birren B."/>
        </authorList>
    </citation>
    <scope>NUCLEOTIDE SEQUENCE [LARGE SCALE GENOMIC DNA]</scope>
    <source>
        <strain evidence="4 5">CBS 89968</strain>
    </source>
</reference>
<feature type="region of interest" description="Disordered" evidence="1">
    <location>
        <begin position="156"/>
        <end position="202"/>
    </location>
</feature>
<proteinExistence type="predicted"/>
<feature type="compositionally biased region" description="Pro residues" evidence="1">
    <location>
        <begin position="457"/>
        <end position="468"/>
    </location>
</feature>
<dbReference type="HOGENOM" id="CLU_383108_0_0_1"/>
<dbReference type="VEuPathDB" id="FungiDB:PV08_08956"/>
<evidence type="ECO:0000313" key="4">
    <source>
        <dbReference type="EMBL" id="KIW13765.1"/>
    </source>
</evidence>
<feature type="compositionally biased region" description="Basic and acidic residues" evidence="1">
    <location>
        <begin position="692"/>
        <end position="701"/>
    </location>
</feature>
<feature type="compositionally biased region" description="Basic and acidic residues" evidence="1">
    <location>
        <begin position="352"/>
        <end position="364"/>
    </location>
</feature>
<feature type="compositionally biased region" description="Basic and acidic residues" evidence="1">
    <location>
        <begin position="105"/>
        <end position="114"/>
    </location>
</feature>
<feature type="compositionally biased region" description="Acidic residues" evidence="1">
    <location>
        <begin position="712"/>
        <end position="722"/>
    </location>
</feature>
<dbReference type="InterPro" id="IPR055494">
    <property type="entry name" value="DUF7066"/>
</dbReference>
<keyword evidence="2" id="KW-0732">Signal</keyword>
<evidence type="ECO:0000313" key="5">
    <source>
        <dbReference type="Proteomes" id="UP000053328"/>
    </source>
</evidence>
<feature type="compositionally biased region" description="Basic and acidic residues" evidence="1">
    <location>
        <begin position="407"/>
        <end position="429"/>
    </location>
</feature>
<name>A0A0D2B4Z1_9EURO</name>
<feature type="region of interest" description="Disordered" evidence="1">
    <location>
        <begin position="528"/>
        <end position="558"/>
    </location>
</feature>
<feature type="region of interest" description="Disordered" evidence="1">
    <location>
        <begin position="333"/>
        <end position="477"/>
    </location>
</feature>
<keyword evidence="5" id="KW-1185">Reference proteome</keyword>
<dbReference type="Proteomes" id="UP000053328">
    <property type="component" value="Unassembled WGS sequence"/>
</dbReference>
<evidence type="ECO:0000256" key="1">
    <source>
        <dbReference type="SAM" id="MobiDB-lite"/>
    </source>
</evidence>
<dbReference type="RefSeq" id="XP_016233981.1">
    <property type="nucleotide sequence ID" value="XM_016383278.1"/>
</dbReference>
<feature type="compositionally biased region" description="Polar residues" evidence="1">
    <location>
        <begin position="333"/>
        <end position="351"/>
    </location>
</feature>
<feature type="region of interest" description="Disordered" evidence="1">
    <location>
        <begin position="63"/>
        <end position="123"/>
    </location>
</feature>
<dbReference type="OrthoDB" id="4145020at2759"/>
<evidence type="ECO:0000259" key="3">
    <source>
        <dbReference type="Pfam" id="PF23217"/>
    </source>
</evidence>
<sequence>MKINWNSIDALSQLLFAVYAALGEEEFEGRYDAIARFYAPEGAVEAIAKDIKKFFAKEFNKKTAVQKAKNDKHPPTGRRNQRSSKQPGQSPPFSFDEEDPSISTGREDEAHPDHSPSTSAKRPLAINLLPNREEPGNWGVLSESPAPQYIPNTSHSVQQVALESRPEPPRVNAVSYDGGTSSQAPARHSRISMQTPDGTNKRPSLVVESATLKGDQSASLPAPNSTGPFSEVELFTYTTKGGDCRCGLCLTQLPTELELYLHERQSHEHLLNLTNPDKVRKAREHLAEVRGFAFAPSQSTIIPRQQISINGLLNPVASAAARRLETLDVTNNQASSQAQVHHQNSAFQTSHTRNDFLDTIEVRRRPASTPSAPTVADGAVDAETPDLRRRRRRRPPSPPSSPQRMQPADKGKQRTDRLSPPNTREDTELRAANPHRGPHASHVVDADSSPPVRHHSFPPPPPPPPPGRRIPLPNTPATTYTPVGAMSPMSSAQITLSPGSSVALLQTDMSSPNPQFQTPAPGVRKLEPITPDTWPPSVVTHQDPGRPGYTDKSVNSSIGTPRFIRPELAQILRSTVEVVMQEAGDVQLDTVISAVLKGISTSDPTCGRHMIPLAGPSRGYRENPPWNEGHVPLENTRRYNSEYRSTENPAAHDAEPRGYERLDSLTVSGGRGHGRSDGRFNGEGGGKLNGRAYDDREDSQRTRKRARRREDEDIQEYIMIDD</sequence>
<feature type="region of interest" description="Disordered" evidence="1">
    <location>
        <begin position="664"/>
        <end position="722"/>
    </location>
</feature>